<organism evidence="1 2">
    <name type="scientific">Vaccinium darrowii</name>
    <dbReference type="NCBI Taxonomy" id="229202"/>
    <lineage>
        <taxon>Eukaryota</taxon>
        <taxon>Viridiplantae</taxon>
        <taxon>Streptophyta</taxon>
        <taxon>Embryophyta</taxon>
        <taxon>Tracheophyta</taxon>
        <taxon>Spermatophyta</taxon>
        <taxon>Magnoliopsida</taxon>
        <taxon>eudicotyledons</taxon>
        <taxon>Gunneridae</taxon>
        <taxon>Pentapetalae</taxon>
        <taxon>asterids</taxon>
        <taxon>Ericales</taxon>
        <taxon>Ericaceae</taxon>
        <taxon>Vaccinioideae</taxon>
        <taxon>Vaccinieae</taxon>
        <taxon>Vaccinium</taxon>
    </lineage>
</organism>
<reference evidence="1 2" key="1">
    <citation type="journal article" date="2021" name="Hortic Res">
        <title>High-quality reference genome and annotation aids understanding of berry development for evergreen blueberry (Vaccinium darrowii).</title>
        <authorList>
            <person name="Yu J."/>
            <person name="Hulse-Kemp A.M."/>
            <person name="Babiker E."/>
            <person name="Staton M."/>
        </authorList>
    </citation>
    <scope>NUCLEOTIDE SEQUENCE [LARGE SCALE GENOMIC DNA]</scope>
    <source>
        <strain evidence="2">cv. NJ 8807/NJ 8810</strain>
        <tissue evidence="1">Young leaf</tissue>
    </source>
</reference>
<sequence length="301" mass="33404">MGNEISEDGGITLSISVPSLFLPISAGPLPFNLSGLQNLQGLYLNNNFLRGIILPWLFTLPSLEYLVMNSNLFTGQIPEFQHNLPLLCINFDDNKLHGPIPQSIYTLVNLTILGLSSNDLSGGVDPQKLKNLEYLLLSNTNLTLITTSGDNNTLPNLRVIIMSSCNIEMFPDFFRTSEKIEQLDLSNNRIRGQIPNWFGFIGKASLSYLNLSHNFLTDIKELPWERLQILDLHSNLLQGQLRLPPPSIRYIFISNNNLSGGIPSLICNASSLQILDLSHNKLSGVVPQCAQEGGEIEKNGY</sequence>
<dbReference type="EMBL" id="CM037157">
    <property type="protein sequence ID" value="KAH7849301.1"/>
    <property type="molecule type" value="Genomic_DNA"/>
</dbReference>
<protein>
    <submittedName>
        <fullName evidence="1">Uncharacterized protein</fullName>
    </submittedName>
</protein>
<evidence type="ECO:0000313" key="1">
    <source>
        <dbReference type="EMBL" id="KAH7849301.1"/>
    </source>
</evidence>
<accession>A0ACB7Y7C5</accession>
<gene>
    <name evidence="1" type="ORF">Vadar_015958</name>
</gene>
<comment type="caution">
    <text evidence="1">The sequence shown here is derived from an EMBL/GenBank/DDBJ whole genome shotgun (WGS) entry which is preliminary data.</text>
</comment>
<proteinExistence type="predicted"/>
<keyword evidence="2" id="KW-1185">Reference proteome</keyword>
<dbReference type="Proteomes" id="UP000828048">
    <property type="component" value="Chromosome 7"/>
</dbReference>
<evidence type="ECO:0000313" key="2">
    <source>
        <dbReference type="Proteomes" id="UP000828048"/>
    </source>
</evidence>
<name>A0ACB7Y7C5_9ERIC</name>